<dbReference type="PANTHER" id="PTHR43300:SF11">
    <property type="entry name" value="ACETYLTRANSFERASE RV3034C-RELATED"/>
    <property type="match status" value="1"/>
</dbReference>
<dbReference type="Pfam" id="PF14602">
    <property type="entry name" value="Hexapep_2"/>
    <property type="match status" value="1"/>
</dbReference>
<dbReference type="GO" id="GO:0016740">
    <property type="term" value="F:transferase activity"/>
    <property type="evidence" value="ECO:0007669"/>
    <property type="project" value="UniProtKB-KW"/>
</dbReference>
<reference evidence="1 2" key="1">
    <citation type="submission" date="2020-04" db="EMBL/GenBank/DDBJ databases">
        <authorList>
            <person name="Abaymova A."/>
            <person name="Teymurazov M."/>
            <person name="Tazyna O."/>
            <person name="Chatushin Y."/>
            <person name="Svetoch E."/>
            <person name="Pereligyn V."/>
            <person name="Pohylenko V."/>
            <person name="Platonov M."/>
            <person name="Kartsev N."/>
            <person name="Skryabin Y."/>
            <person name="Sizova A."/>
            <person name="Solomentsev V."/>
            <person name="Kislichkina A."/>
            <person name="Bogun A."/>
        </authorList>
    </citation>
    <scope>NUCLEOTIDE SEQUENCE [LARGE SCALE GENOMIC DNA]</scope>
    <source>
        <strain evidence="2">SCPM-O-B-8398 (E28)</strain>
    </source>
</reference>
<keyword evidence="1" id="KW-0808">Transferase</keyword>
<dbReference type="InterPro" id="IPR011004">
    <property type="entry name" value="Trimer_LpxA-like_sf"/>
</dbReference>
<organism evidence="1 2">
    <name type="scientific">Enterococcus mundtii</name>
    <dbReference type="NCBI Taxonomy" id="53346"/>
    <lineage>
        <taxon>Bacteria</taxon>
        <taxon>Bacillati</taxon>
        <taxon>Bacillota</taxon>
        <taxon>Bacilli</taxon>
        <taxon>Lactobacillales</taxon>
        <taxon>Enterococcaceae</taxon>
        <taxon>Enterococcus</taxon>
    </lineage>
</organism>
<dbReference type="CDD" id="cd03349">
    <property type="entry name" value="LbH_XAT"/>
    <property type="match status" value="1"/>
</dbReference>
<dbReference type="Gene3D" id="2.160.10.10">
    <property type="entry name" value="Hexapeptide repeat proteins"/>
    <property type="match status" value="1"/>
</dbReference>
<sequence>MNKAVFLLKNILQIPSRLINRQALNVLIRDSNLSKKVKVLSGGRVYWSTINDYSYIGNNTRVFNTSIGKYCSIGERCLIGAPEHDLNYISTSPVFFSRKNIFRENFTNMEPKSYRSQTIIEHDVWIGANCMIKQGVKIGQGSVIGMGSVLTHDVPDYEIWAGNPAKKIRDRFPDSVKADLLSVSWPDLSDLEIKTLLNKTNTIEEFTHEIRGGK</sequence>
<dbReference type="PANTHER" id="PTHR43300">
    <property type="entry name" value="ACETYLTRANSFERASE"/>
    <property type="match status" value="1"/>
</dbReference>
<protein>
    <submittedName>
        <fullName evidence="1">CatB-related O-acetyltransferase</fullName>
    </submittedName>
</protein>
<dbReference type="RefSeq" id="WP_169058932.1">
    <property type="nucleotide sequence ID" value="NZ_BQWJ01000017.1"/>
</dbReference>
<evidence type="ECO:0000313" key="2">
    <source>
        <dbReference type="Proteomes" id="UP000557857"/>
    </source>
</evidence>
<name>A0A848MYW8_ENTMU</name>
<dbReference type="InterPro" id="IPR001451">
    <property type="entry name" value="Hexapep"/>
</dbReference>
<comment type="caution">
    <text evidence="1">The sequence shown here is derived from an EMBL/GenBank/DDBJ whole genome shotgun (WGS) entry which is preliminary data.</text>
</comment>
<dbReference type="InterPro" id="IPR050179">
    <property type="entry name" value="Trans_hexapeptide_repeat"/>
</dbReference>
<evidence type="ECO:0000313" key="1">
    <source>
        <dbReference type="EMBL" id="NMP59185.1"/>
    </source>
</evidence>
<gene>
    <name evidence="1" type="ORF">HI921_12075</name>
</gene>
<proteinExistence type="predicted"/>
<dbReference type="EMBL" id="JABCAG010000039">
    <property type="protein sequence ID" value="NMP59185.1"/>
    <property type="molecule type" value="Genomic_DNA"/>
</dbReference>
<dbReference type="Proteomes" id="UP000557857">
    <property type="component" value="Unassembled WGS sequence"/>
</dbReference>
<accession>A0A848MYW8</accession>
<dbReference type="AlphaFoldDB" id="A0A848MYW8"/>
<dbReference type="SUPFAM" id="SSF51161">
    <property type="entry name" value="Trimeric LpxA-like enzymes"/>
    <property type="match status" value="1"/>
</dbReference>